<proteinExistence type="inferred from homology"/>
<dbReference type="CDD" id="cd19438">
    <property type="entry name" value="lipocalin_Blc-like"/>
    <property type="match status" value="1"/>
</dbReference>
<gene>
    <name evidence="4" type="primary">blc</name>
    <name evidence="4" type="ORF">NCTC10741_02348</name>
</gene>
<name>A0A3P8L735_TSUPA</name>
<feature type="chain" id="PRO_5039776745" evidence="2">
    <location>
        <begin position="29"/>
        <end position="198"/>
    </location>
</feature>
<dbReference type="EMBL" id="LR131273">
    <property type="protein sequence ID" value="VDR39211.1"/>
    <property type="molecule type" value="Genomic_DNA"/>
</dbReference>
<accession>A0A3P8L735</accession>
<keyword evidence="2" id="KW-0732">Signal</keyword>
<reference evidence="4 5" key="1">
    <citation type="submission" date="2018-12" db="EMBL/GenBank/DDBJ databases">
        <authorList>
            <consortium name="Pathogen Informatics"/>
        </authorList>
    </citation>
    <scope>NUCLEOTIDE SEQUENCE [LARGE SCALE GENOMIC DNA]</scope>
    <source>
        <strain evidence="4 5">NCTC10741</strain>
    </source>
</reference>
<sequence length="198" mass="20609">MIRTARSTALACATALVAAGATAAPAAAAPLGPVTKVDVARYVGTWHQLAAMPAPFSVQCARDTTATYRVLDATNVSVHNTCTTWTGATSSIRGNARVTDPRTTAQLHVSFPGVPTQDGLDGPPNYVVAALAPDYSWAFVGDPARRSAFVLSRTPAVPAARWAQLRATAERLGYHPCTILSTPTTGGLERIAPLCALP</sequence>
<evidence type="ECO:0000256" key="2">
    <source>
        <dbReference type="PIRNR" id="PIRNR036893"/>
    </source>
</evidence>
<dbReference type="Proteomes" id="UP000271626">
    <property type="component" value="Chromosome"/>
</dbReference>
<dbReference type="Gene3D" id="2.40.128.20">
    <property type="match status" value="1"/>
</dbReference>
<dbReference type="AlphaFoldDB" id="A0A3P8L735"/>
<dbReference type="InterPro" id="IPR022271">
    <property type="entry name" value="Lipocalin_ApoD"/>
</dbReference>
<dbReference type="InterPro" id="IPR047202">
    <property type="entry name" value="Lipocalin_Blc-like_dom"/>
</dbReference>
<dbReference type="GO" id="GO:0006950">
    <property type="term" value="P:response to stress"/>
    <property type="evidence" value="ECO:0007669"/>
    <property type="project" value="UniProtKB-ARBA"/>
</dbReference>
<evidence type="ECO:0000313" key="4">
    <source>
        <dbReference type="EMBL" id="VDR39211.1"/>
    </source>
</evidence>
<dbReference type="InterPro" id="IPR000566">
    <property type="entry name" value="Lipocln_cytosolic_FA-bd_dom"/>
</dbReference>
<feature type="signal peptide" evidence="2">
    <location>
        <begin position="1"/>
        <end position="28"/>
    </location>
</feature>
<keyword evidence="4" id="KW-0449">Lipoprotein</keyword>
<evidence type="ECO:0000313" key="5">
    <source>
        <dbReference type="Proteomes" id="UP000271626"/>
    </source>
</evidence>
<dbReference type="PANTHER" id="PTHR10612:SF34">
    <property type="entry name" value="APOLIPOPROTEIN D"/>
    <property type="match status" value="1"/>
</dbReference>
<evidence type="ECO:0000259" key="3">
    <source>
        <dbReference type="Pfam" id="PF08212"/>
    </source>
</evidence>
<dbReference type="PIRSF" id="PIRSF036893">
    <property type="entry name" value="Lipocalin_ApoD"/>
    <property type="match status" value="1"/>
</dbReference>
<organism evidence="4 5">
    <name type="scientific">Tsukamurella paurometabola</name>
    <name type="common">Corynebacterium paurometabolum</name>
    <dbReference type="NCBI Taxonomy" id="2061"/>
    <lineage>
        <taxon>Bacteria</taxon>
        <taxon>Bacillati</taxon>
        <taxon>Actinomycetota</taxon>
        <taxon>Actinomycetes</taxon>
        <taxon>Mycobacteriales</taxon>
        <taxon>Tsukamurellaceae</taxon>
        <taxon>Tsukamurella</taxon>
    </lineage>
</organism>
<dbReference type="InterPro" id="IPR012674">
    <property type="entry name" value="Calycin"/>
</dbReference>
<comment type="similarity">
    <text evidence="1 2">Belongs to the calycin superfamily. Lipocalin family.</text>
</comment>
<protein>
    <submittedName>
        <fullName evidence="4">Outer membrane lipoprotein blc</fullName>
    </submittedName>
</protein>
<feature type="domain" description="Lipocalin/cytosolic fatty-acid binding" evidence="3">
    <location>
        <begin position="37"/>
        <end position="182"/>
    </location>
</feature>
<dbReference type="OrthoDB" id="594739at2"/>
<dbReference type="PANTHER" id="PTHR10612">
    <property type="entry name" value="APOLIPOPROTEIN D"/>
    <property type="match status" value="1"/>
</dbReference>
<dbReference type="RefSeq" id="WP_126196338.1">
    <property type="nucleotide sequence ID" value="NZ_CP085954.1"/>
</dbReference>
<dbReference type="SUPFAM" id="SSF50814">
    <property type="entry name" value="Lipocalins"/>
    <property type="match status" value="1"/>
</dbReference>
<evidence type="ECO:0000256" key="1">
    <source>
        <dbReference type="ARBA" id="ARBA00006889"/>
    </source>
</evidence>
<dbReference type="Pfam" id="PF08212">
    <property type="entry name" value="Lipocalin_2"/>
    <property type="match status" value="1"/>
</dbReference>